<evidence type="ECO:0000256" key="1">
    <source>
        <dbReference type="ARBA" id="ARBA00022729"/>
    </source>
</evidence>
<dbReference type="Gene3D" id="3.30.70.1070">
    <property type="entry name" value="Sporulation related repeat"/>
    <property type="match status" value="1"/>
</dbReference>
<keyword evidence="2 4" id="KW-0456">Lyase</keyword>
<dbReference type="SUPFAM" id="SSF110997">
    <property type="entry name" value="Sporulation related repeat"/>
    <property type="match status" value="1"/>
</dbReference>
<dbReference type="InterPro" id="IPR036680">
    <property type="entry name" value="SPOR-like_sf"/>
</dbReference>
<dbReference type="InterPro" id="IPR012997">
    <property type="entry name" value="RplA"/>
</dbReference>
<feature type="domain" description="SPOR" evidence="8">
    <location>
        <begin position="205"/>
        <end position="289"/>
    </location>
</feature>
<feature type="signal peptide" evidence="7">
    <location>
        <begin position="1"/>
        <end position="22"/>
    </location>
</feature>
<keyword evidence="3 4" id="KW-0961">Cell wall biogenesis/degradation</keyword>
<organism evidence="9 10">
    <name type="scientific">Sulfuricaulis limicola</name>
    <dbReference type="NCBI Taxonomy" id="1620215"/>
    <lineage>
        <taxon>Bacteria</taxon>
        <taxon>Pseudomonadati</taxon>
        <taxon>Pseudomonadota</taxon>
        <taxon>Gammaproteobacteria</taxon>
        <taxon>Acidiferrobacterales</taxon>
        <taxon>Acidiferrobacteraceae</taxon>
        <taxon>Sulfuricaulis</taxon>
    </lineage>
</organism>
<keyword evidence="4" id="KW-0564">Palmitate</keyword>
<evidence type="ECO:0000256" key="7">
    <source>
        <dbReference type="SAM" id="SignalP"/>
    </source>
</evidence>
<evidence type="ECO:0000256" key="5">
    <source>
        <dbReference type="RuleBase" id="RU003495"/>
    </source>
</evidence>
<dbReference type="GO" id="GO:0008932">
    <property type="term" value="F:lytic endotransglycosylase activity"/>
    <property type="evidence" value="ECO:0007669"/>
    <property type="project" value="UniProtKB-UniRule"/>
</dbReference>
<keyword evidence="4" id="KW-1003">Cell membrane</keyword>
<dbReference type="CDD" id="cd22268">
    <property type="entry name" value="DPBB_RlpA-like"/>
    <property type="match status" value="1"/>
</dbReference>
<dbReference type="InParanoid" id="A0A1B4XCJ1"/>
<comment type="subcellular location">
    <subcellularLocation>
        <location evidence="4">Cell membrane</location>
        <topology evidence="4">Lipid-anchor</topology>
    </subcellularLocation>
</comment>
<dbReference type="Gene3D" id="2.40.40.10">
    <property type="entry name" value="RlpA-like domain"/>
    <property type="match status" value="1"/>
</dbReference>
<dbReference type="EC" id="4.2.2.-" evidence="4"/>
<dbReference type="GO" id="GO:0009279">
    <property type="term" value="C:cell outer membrane"/>
    <property type="evidence" value="ECO:0007669"/>
    <property type="project" value="TreeGrafter"/>
</dbReference>
<dbReference type="PANTHER" id="PTHR34183">
    <property type="entry name" value="ENDOLYTIC PEPTIDOGLYCAN TRANSGLYCOSYLASE RLPA"/>
    <property type="match status" value="1"/>
</dbReference>
<dbReference type="InterPro" id="IPR034718">
    <property type="entry name" value="RlpA"/>
</dbReference>
<dbReference type="InterPro" id="IPR007730">
    <property type="entry name" value="SPOR-like_dom"/>
</dbReference>
<feature type="chain" id="PRO_5009986785" description="Endolytic peptidoglycan transglycosylase RlpA" evidence="7">
    <location>
        <begin position="23"/>
        <end position="289"/>
    </location>
</feature>
<dbReference type="KEGG" id="slim:SCL_0206"/>
<dbReference type="EMBL" id="AP014879">
    <property type="protein sequence ID" value="BAV32528.1"/>
    <property type="molecule type" value="Genomic_DNA"/>
</dbReference>
<dbReference type="GO" id="GO:0000270">
    <property type="term" value="P:peptidoglycan metabolic process"/>
    <property type="evidence" value="ECO:0007669"/>
    <property type="project" value="UniProtKB-UniRule"/>
</dbReference>
<dbReference type="FunCoup" id="A0A1B4XCJ1">
    <property type="interactions" value="43"/>
</dbReference>
<dbReference type="InterPro" id="IPR009009">
    <property type="entry name" value="RlpA-like_DPBB"/>
</dbReference>
<gene>
    <name evidence="4" type="primary">rlpA</name>
    <name evidence="9" type="ORF">SCL_0206</name>
</gene>
<dbReference type="RefSeq" id="WP_096359203.1">
    <property type="nucleotide sequence ID" value="NZ_AP014879.1"/>
</dbReference>
<evidence type="ECO:0000313" key="9">
    <source>
        <dbReference type="EMBL" id="BAV32528.1"/>
    </source>
</evidence>
<sequence length="289" mass="31124">MTSRWLLLIPLLLLLSACGTLSRPGGYYEDDGPETSPPADIANIPDAVPKDEPRSASGNNPYSVYGVTYTPLADTGGYRERGVASWYGKKFHGKRTSSGEPYDMYAMTAAHKTLPLPSYVRVRNLQNDRSVVVRVNDRGPFLHNRLIDLSYAAAARLGILGTGTGVVEIEAVGPGEPATQVVKTYPLQIIPPAAAAEEISVAPAPAANPKLYLQVGAFAQRENAVSLRDRLEREALRPIFVQSSQTSGGTDAAPVYRVRIGPLASVEEGDRLTERAAQLGIRDARIVVE</sequence>
<accession>A0A1B4XCJ1</accession>
<dbReference type="NCBIfam" id="TIGR00413">
    <property type="entry name" value="rlpA"/>
    <property type="match status" value="1"/>
</dbReference>
<dbReference type="Pfam" id="PF03330">
    <property type="entry name" value="DPBB_1"/>
    <property type="match status" value="1"/>
</dbReference>
<dbReference type="Proteomes" id="UP000243180">
    <property type="component" value="Chromosome"/>
</dbReference>
<evidence type="ECO:0000313" key="10">
    <source>
        <dbReference type="Proteomes" id="UP000243180"/>
    </source>
</evidence>
<dbReference type="PROSITE" id="PS51257">
    <property type="entry name" value="PROKAR_LIPOPROTEIN"/>
    <property type="match status" value="1"/>
</dbReference>
<evidence type="ECO:0000256" key="2">
    <source>
        <dbReference type="ARBA" id="ARBA00023239"/>
    </source>
</evidence>
<reference evidence="9 10" key="1">
    <citation type="submission" date="2015-05" db="EMBL/GenBank/DDBJ databases">
        <title>Complete genome sequence of a sulfur-oxidizing gammaproteobacterium strain HA5.</title>
        <authorList>
            <person name="Miura A."/>
            <person name="Kojima H."/>
            <person name="Fukui M."/>
        </authorList>
    </citation>
    <scope>NUCLEOTIDE SEQUENCE [LARGE SCALE GENOMIC DNA]</scope>
    <source>
        <strain evidence="9 10">HA5</strain>
    </source>
</reference>
<dbReference type="GO" id="GO:0042834">
    <property type="term" value="F:peptidoglycan binding"/>
    <property type="evidence" value="ECO:0007669"/>
    <property type="project" value="InterPro"/>
</dbReference>
<dbReference type="InterPro" id="IPR036908">
    <property type="entry name" value="RlpA-like_sf"/>
</dbReference>
<dbReference type="FunFam" id="2.40.40.10:FF:000003">
    <property type="entry name" value="Endolytic peptidoglycan transglycosylase RlpA"/>
    <property type="match status" value="1"/>
</dbReference>
<keyword evidence="10" id="KW-1185">Reference proteome</keyword>
<dbReference type="GO" id="GO:0005886">
    <property type="term" value="C:plasma membrane"/>
    <property type="evidence" value="ECO:0007669"/>
    <property type="project" value="UniProtKB-SubCell"/>
</dbReference>
<dbReference type="AlphaFoldDB" id="A0A1B4XCJ1"/>
<dbReference type="PANTHER" id="PTHR34183:SF1">
    <property type="entry name" value="ENDOLYTIC PEPTIDOGLYCAN TRANSGLYCOSYLASE RLPA"/>
    <property type="match status" value="1"/>
</dbReference>
<dbReference type="OrthoDB" id="9779128at2"/>
<name>A0A1B4XCJ1_9GAMM</name>
<dbReference type="HAMAP" id="MF_02071">
    <property type="entry name" value="RlpA"/>
    <property type="match status" value="1"/>
</dbReference>
<dbReference type="GO" id="GO:0071555">
    <property type="term" value="P:cell wall organization"/>
    <property type="evidence" value="ECO:0007669"/>
    <property type="project" value="UniProtKB-KW"/>
</dbReference>
<evidence type="ECO:0000259" key="8">
    <source>
        <dbReference type="PROSITE" id="PS51724"/>
    </source>
</evidence>
<proteinExistence type="inferred from homology"/>
<keyword evidence="4" id="KW-0472">Membrane</keyword>
<dbReference type="SUPFAM" id="SSF50685">
    <property type="entry name" value="Barwin-like endoglucanases"/>
    <property type="match status" value="1"/>
</dbReference>
<keyword evidence="1 7" id="KW-0732">Signal</keyword>
<keyword evidence="4 9" id="KW-0449">Lipoprotein</keyword>
<evidence type="ECO:0000256" key="4">
    <source>
        <dbReference type="HAMAP-Rule" id="MF_02071"/>
    </source>
</evidence>
<protein>
    <recommendedName>
        <fullName evidence="4">Endolytic peptidoglycan transglycosylase RlpA</fullName>
        <ecNumber evidence="4">4.2.2.-</ecNumber>
    </recommendedName>
</protein>
<feature type="region of interest" description="Disordered" evidence="6">
    <location>
        <begin position="26"/>
        <end position="60"/>
    </location>
</feature>
<dbReference type="Pfam" id="PF05036">
    <property type="entry name" value="SPOR"/>
    <property type="match status" value="1"/>
</dbReference>
<evidence type="ECO:0000256" key="6">
    <source>
        <dbReference type="SAM" id="MobiDB-lite"/>
    </source>
</evidence>
<comment type="function">
    <text evidence="4">Lytic transglycosylase with a strong preference for naked glycan strands that lack stem peptides.</text>
</comment>
<dbReference type="PROSITE" id="PS51724">
    <property type="entry name" value="SPOR"/>
    <property type="match status" value="1"/>
</dbReference>
<comment type="similarity">
    <text evidence="4 5">Belongs to the RlpA family.</text>
</comment>
<evidence type="ECO:0000256" key="3">
    <source>
        <dbReference type="ARBA" id="ARBA00023316"/>
    </source>
</evidence>